<protein>
    <recommendedName>
        <fullName evidence="3">Methyltransferase type 11 domain-containing protein</fullName>
    </recommendedName>
</protein>
<gene>
    <name evidence="1" type="ORF">Poly24_17560</name>
</gene>
<name>A0A518JR73_9BACT</name>
<evidence type="ECO:0008006" key="3">
    <source>
        <dbReference type="Google" id="ProtNLM"/>
    </source>
</evidence>
<dbReference type="SUPFAM" id="SSF53335">
    <property type="entry name" value="S-adenosyl-L-methionine-dependent methyltransferases"/>
    <property type="match status" value="1"/>
</dbReference>
<dbReference type="RefSeq" id="WP_197452422.1">
    <property type="nucleotide sequence ID" value="NZ_CP036348.1"/>
</dbReference>
<dbReference type="Proteomes" id="UP000315082">
    <property type="component" value="Chromosome"/>
</dbReference>
<dbReference type="KEGG" id="rcf:Poly24_17560"/>
<keyword evidence="2" id="KW-1185">Reference proteome</keyword>
<evidence type="ECO:0000313" key="2">
    <source>
        <dbReference type="Proteomes" id="UP000315082"/>
    </source>
</evidence>
<dbReference type="EMBL" id="CP036348">
    <property type="protein sequence ID" value="QDV68050.1"/>
    <property type="molecule type" value="Genomic_DNA"/>
</dbReference>
<sequence>MTMITKTKSIVSAIKFNWQVQSLPDRVYLRREMLPAMARMKPANVLLAGTRRYTRRYHEVFDREMTAVWTIDFDPAAARFGNGQLHRTGDMCQVDQVFRGVRFDMIHVNGLLGFGVDTPEAARDMVAACHRSLQSSGYLMLGWDADLTTDPLENNDILTRFRHAGLGSLPARHSVVGIEGHDHTFDWFAALPLNK</sequence>
<dbReference type="InterPro" id="IPR029063">
    <property type="entry name" value="SAM-dependent_MTases_sf"/>
</dbReference>
<reference evidence="1 2" key="1">
    <citation type="submission" date="2019-02" db="EMBL/GenBank/DDBJ databases">
        <title>Deep-cultivation of Planctomycetes and their phenomic and genomic characterization uncovers novel biology.</title>
        <authorList>
            <person name="Wiegand S."/>
            <person name="Jogler M."/>
            <person name="Boedeker C."/>
            <person name="Pinto D."/>
            <person name="Vollmers J."/>
            <person name="Rivas-Marin E."/>
            <person name="Kohn T."/>
            <person name="Peeters S.H."/>
            <person name="Heuer A."/>
            <person name="Rast P."/>
            <person name="Oberbeckmann S."/>
            <person name="Bunk B."/>
            <person name="Jeske O."/>
            <person name="Meyerdierks A."/>
            <person name="Storesund J.E."/>
            <person name="Kallscheuer N."/>
            <person name="Luecker S."/>
            <person name="Lage O.M."/>
            <person name="Pohl T."/>
            <person name="Merkel B.J."/>
            <person name="Hornburger P."/>
            <person name="Mueller R.-W."/>
            <person name="Bruemmer F."/>
            <person name="Labrenz M."/>
            <person name="Spormann A.M."/>
            <person name="Op den Camp H."/>
            <person name="Overmann J."/>
            <person name="Amann R."/>
            <person name="Jetten M.S.M."/>
            <person name="Mascher T."/>
            <person name="Medema M.H."/>
            <person name="Devos D.P."/>
            <person name="Kaster A.-K."/>
            <person name="Ovreas L."/>
            <person name="Rohde M."/>
            <person name="Galperin M.Y."/>
            <person name="Jogler C."/>
        </authorList>
    </citation>
    <scope>NUCLEOTIDE SEQUENCE [LARGE SCALE GENOMIC DNA]</scope>
    <source>
        <strain evidence="1 2">Poly24</strain>
    </source>
</reference>
<proteinExistence type="predicted"/>
<evidence type="ECO:0000313" key="1">
    <source>
        <dbReference type="EMBL" id="QDV68050.1"/>
    </source>
</evidence>
<organism evidence="1 2">
    <name type="scientific">Rosistilla carotiformis</name>
    <dbReference type="NCBI Taxonomy" id="2528017"/>
    <lineage>
        <taxon>Bacteria</taxon>
        <taxon>Pseudomonadati</taxon>
        <taxon>Planctomycetota</taxon>
        <taxon>Planctomycetia</taxon>
        <taxon>Pirellulales</taxon>
        <taxon>Pirellulaceae</taxon>
        <taxon>Rosistilla</taxon>
    </lineage>
</organism>
<accession>A0A518JR73</accession>
<dbReference type="AlphaFoldDB" id="A0A518JR73"/>